<reference evidence="1 2" key="1">
    <citation type="submission" date="2020-08" db="EMBL/GenBank/DDBJ databases">
        <title>Genomic Encyclopedia of Type Strains, Phase IV (KMG-IV): sequencing the most valuable type-strain genomes for metagenomic binning, comparative biology and taxonomic classification.</title>
        <authorList>
            <person name="Goeker M."/>
        </authorList>
    </citation>
    <scope>NUCLEOTIDE SEQUENCE [LARGE SCALE GENOMIC DNA]</scope>
    <source>
        <strain evidence="1 2">DSM 22071</strain>
    </source>
</reference>
<evidence type="ECO:0000313" key="1">
    <source>
        <dbReference type="EMBL" id="MBB5021615.1"/>
    </source>
</evidence>
<dbReference type="Proteomes" id="UP000528322">
    <property type="component" value="Unassembled WGS sequence"/>
</dbReference>
<keyword evidence="2" id="KW-1185">Reference proteome</keyword>
<name>A0A7W8DGN9_9BACT</name>
<protein>
    <submittedName>
        <fullName evidence="1">Uncharacterized protein</fullName>
    </submittedName>
</protein>
<accession>A0A7W8DGN9</accession>
<sequence length="97" mass="10955">MNYGKRINEAKIIKGIVDDLDKGMGMASVTIRSGKRIFSVLMPTSEVLSSGVEKDRPVFCLIQGKDITLFRDPVEFFRRYGANRSELEFFTPSECLS</sequence>
<proteinExistence type="predicted"/>
<dbReference type="AlphaFoldDB" id="A0A7W8DGN9"/>
<evidence type="ECO:0000313" key="2">
    <source>
        <dbReference type="Proteomes" id="UP000528322"/>
    </source>
</evidence>
<gene>
    <name evidence="1" type="ORF">HNR37_000927</name>
</gene>
<dbReference type="EMBL" id="JACHID010000004">
    <property type="protein sequence ID" value="MBB5021615.1"/>
    <property type="molecule type" value="Genomic_DNA"/>
</dbReference>
<comment type="caution">
    <text evidence="1">The sequence shown here is derived from an EMBL/GenBank/DDBJ whole genome shotgun (WGS) entry which is preliminary data.</text>
</comment>
<dbReference type="RefSeq" id="WP_183730613.1">
    <property type="nucleotide sequence ID" value="NZ_JACHID010000004.1"/>
</dbReference>
<organism evidence="1 2">
    <name type="scientific">Desulfurispira natronophila</name>
    <dbReference type="NCBI Taxonomy" id="682562"/>
    <lineage>
        <taxon>Bacteria</taxon>
        <taxon>Pseudomonadati</taxon>
        <taxon>Chrysiogenota</taxon>
        <taxon>Chrysiogenia</taxon>
        <taxon>Chrysiogenales</taxon>
        <taxon>Chrysiogenaceae</taxon>
        <taxon>Desulfurispira</taxon>
    </lineage>
</organism>